<dbReference type="InterPro" id="IPR012373">
    <property type="entry name" value="Ferrdict_sens_TM"/>
</dbReference>
<dbReference type="RefSeq" id="WP_377380417.1">
    <property type="nucleotide sequence ID" value="NZ_JBHSSW010000028.1"/>
</dbReference>
<dbReference type="Pfam" id="PF04773">
    <property type="entry name" value="FecR"/>
    <property type="match status" value="1"/>
</dbReference>
<feature type="transmembrane region" description="Helical" evidence="1">
    <location>
        <begin position="89"/>
        <end position="114"/>
    </location>
</feature>
<dbReference type="PANTHER" id="PTHR30273">
    <property type="entry name" value="PERIPLASMIC SIGNAL SENSOR AND SIGMA FACTOR ACTIVATOR FECR-RELATED"/>
    <property type="match status" value="1"/>
</dbReference>
<accession>A0ABW1SDQ2</accession>
<dbReference type="Proteomes" id="UP001596303">
    <property type="component" value="Unassembled WGS sequence"/>
</dbReference>
<name>A0ABW1SDQ2_9PROT</name>
<evidence type="ECO:0000313" key="4">
    <source>
        <dbReference type="Proteomes" id="UP001596303"/>
    </source>
</evidence>
<dbReference type="PIRSF" id="PIRSF018266">
    <property type="entry name" value="FecR"/>
    <property type="match status" value="1"/>
</dbReference>
<comment type="caution">
    <text evidence="3">The sequence shown here is derived from an EMBL/GenBank/DDBJ whole genome shotgun (WGS) entry which is preliminary data.</text>
</comment>
<protein>
    <submittedName>
        <fullName evidence="3">FecR family protein</fullName>
    </submittedName>
</protein>
<dbReference type="Gene3D" id="3.55.50.30">
    <property type="match status" value="1"/>
</dbReference>
<keyword evidence="1" id="KW-1133">Transmembrane helix</keyword>
<evidence type="ECO:0000259" key="2">
    <source>
        <dbReference type="Pfam" id="PF04773"/>
    </source>
</evidence>
<keyword evidence="1" id="KW-0472">Membrane</keyword>
<dbReference type="PANTHER" id="PTHR30273:SF2">
    <property type="entry name" value="PROTEIN FECR"/>
    <property type="match status" value="1"/>
</dbReference>
<dbReference type="InterPro" id="IPR006860">
    <property type="entry name" value="FecR"/>
</dbReference>
<dbReference type="EMBL" id="JBHSSW010000028">
    <property type="protein sequence ID" value="MFC6199398.1"/>
    <property type="molecule type" value="Genomic_DNA"/>
</dbReference>
<evidence type="ECO:0000256" key="1">
    <source>
        <dbReference type="SAM" id="Phobius"/>
    </source>
</evidence>
<gene>
    <name evidence="3" type="ORF">ACFQDM_15030</name>
</gene>
<reference evidence="4" key="1">
    <citation type="journal article" date="2019" name="Int. J. Syst. Evol. Microbiol.">
        <title>The Global Catalogue of Microorganisms (GCM) 10K type strain sequencing project: providing services to taxonomists for standard genome sequencing and annotation.</title>
        <authorList>
            <consortium name="The Broad Institute Genomics Platform"/>
            <consortium name="The Broad Institute Genome Sequencing Center for Infectious Disease"/>
            <person name="Wu L."/>
            <person name="Ma J."/>
        </authorList>
    </citation>
    <scope>NUCLEOTIDE SEQUENCE [LARGE SCALE GENOMIC DNA]</scope>
    <source>
        <strain evidence="4">CGMCC-1.15741</strain>
    </source>
</reference>
<keyword evidence="4" id="KW-1185">Reference proteome</keyword>
<dbReference type="Gene3D" id="2.60.120.1440">
    <property type="match status" value="1"/>
</dbReference>
<feature type="domain" description="FecR protein" evidence="2">
    <location>
        <begin position="121"/>
        <end position="212"/>
    </location>
</feature>
<organism evidence="3 4">
    <name type="scientific">Ponticaulis profundi</name>
    <dbReference type="NCBI Taxonomy" id="2665222"/>
    <lineage>
        <taxon>Bacteria</taxon>
        <taxon>Pseudomonadati</taxon>
        <taxon>Pseudomonadota</taxon>
        <taxon>Alphaproteobacteria</taxon>
        <taxon>Hyphomonadales</taxon>
        <taxon>Hyphomonadaceae</taxon>
        <taxon>Ponticaulis</taxon>
    </lineage>
</organism>
<proteinExistence type="predicted"/>
<sequence>MATRENIIEFPDNNVIEEEAAAWIIRLDGDDVTPEMIASLKGRMRKSPRFEEAFKRLAAVWGDADRLAAYRLIDPLPEKSRAAASWSRFIGGAIAACLVLAVGAIVLNTSHFWVATEQLTAETAKGERREIALVDGSVVMLNTDSEVHIAIDRRSRTVILEAGEAHFAVAKDPDRPFRVFAAGGVVEAVGTAFAVRLIDDEVDVTVEEGIVEVFRRTGENSQAQLQQEDRDSWISIAALSVNERAVFDDQQKRRENLEQSALARSLMWRNGFLSFAGDPLADVVEEMRRYTDVDIRIEDEAIATLPISGSFEAGNVRGMFDSLERAFNIVAVKQSSNIIVLSYKEEKENL</sequence>
<keyword evidence="1" id="KW-0812">Transmembrane</keyword>
<evidence type="ECO:0000313" key="3">
    <source>
        <dbReference type="EMBL" id="MFC6199398.1"/>
    </source>
</evidence>